<keyword evidence="1" id="KW-0812">Transmembrane</keyword>
<comment type="caution">
    <text evidence="3">The sequence shown here is derived from an EMBL/GenBank/DDBJ whole genome shotgun (WGS) entry which is preliminary data.</text>
</comment>
<accession>A0ABR2IDP9</accession>
<organism evidence="3 4">
    <name type="scientific">Tritrichomonas musculus</name>
    <dbReference type="NCBI Taxonomy" id="1915356"/>
    <lineage>
        <taxon>Eukaryota</taxon>
        <taxon>Metamonada</taxon>
        <taxon>Parabasalia</taxon>
        <taxon>Tritrichomonadida</taxon>
        <taxon>Tritrichomonadidae</taxon>
        <taxon>Tritrichomonas</taxon>
    </lineage>
</organism>
<dbReference type="Proteomes" id="UP001470230">
    <property type="component" value="Unassembled WGS sequence"/>
</dbReference>
<proteinExistence type="predicted"/>
<dbReference type="Pfam" id="PF10058">
    <property type="entry name" value="Zn_ribbon_10"/>
    <property type="match status" value="1"/>
</dbReference>
<sequence length="245" mass="28271">MGSSQSETEQMEVQITHLHDRLIKDYQHLRGSKSRRSFIYFSLKIIGVFMIPYLIIRLFLAFKVSKLSFLEVLQTLAQRELLVISITATVWAFYEFIYAKRNLSTVEDIESTRYEMEKLIEVYEKTLNLPAIRKSLKDSGQSTAAFDTFSISLSDYGVEESFGGKNYLFSRIWHAIMDDGPDKRYAVICPICRHHNGIIDQSEIASLKYKCPFCKNKVTATKLVPEKKKRVVTSDDLPDLQMPTD</sequence>
<dbReference type="InterPro" id="IPR019273">
    <property type="entry name" value="Lunapark_Znf"/>
</dbReference>
<feature type="transmembrane region" description="Helical" evidence="1">
    <location>
        <begin position="81"/>
        <end position="99"/>
    </location>
</feature>
<name>A0ABR2IDP9_9EUKA</name>
<evidence type="ECO:0000256" key="1">
    <source>
        <dbReference type="SAM" id="Phobius"/>
    </source>
</evidence>
<keyword evidence="1" id="KW-1133">Transmembrane helix</keyword>
<keyword evidence="1" id="KW-0472">Membrane</keyword>
<keyword evidence="4" id="KW-1185">Reference proteome</keyword>
<evidence type="ECO:0000313" key="4">
    <source>
        <dbReference type="Proteomes" id="UP001470230"/>
    </source>
</evidence>
<dbReference type="EMBL" id="JAPFFF010000018">
    <property type="protein sequence ID" value="KAK8860902.1"/>
    <property type="molecule type" value="Genomic_DNA"/>
</dbReference>
<protein>
    <recommendedName>
        <fullName evidence="2">Lunapark zinc ribbon domain-containing protein</fullName>
    </recommendedName>
</protein>
<feature type="transmembrane region" description="Helical" evidence="1">
    <location>
        <begin position="38"/>
        <end position="61"/>
    </location>
</feature>
<gene>
    <name evidence="3" type="ORF">M9Y10_012594</name>
</gene>
<evidence type="ECO:0000259" key="2">
    <source>
        <dbReference type="Pfam" id="PF10058"/>
    </source>
</evidence>
<evidence type="ECO:0000313" key="3">
    <source>
        <dbReference type="EMBL" id="KAK8860902.1"/>
    </source>
</evidence>
<reference evidence="3 4" key="1">
    <citation type="submission" date="2024-04" db="EMBL/GenBank/DDBJ databases">
        <title>Tritrichomonas musculus Genome.</title>
        <authorList>
            <person name="Alves-Ferreira E."/>
            <person name="Grigg M."/>
            <person name="Lorenzi H."/>
            <person name="Galac M."/>
        </authorList>
    </citation>
    <scope>NUCLEOTIDE SEQUENCE [LARGE SCALE GENOMIC DNA]</scope>
    <source>
        <strain evidence="3 4">EAF2021</strain>
    </source>
</reference>
<feature type="domain" description="Lunapark zinc ribbon" evidence="2">
    <location>
        <begin position="169"/>
        <end position="216"/>
    </location>
</feature>